<dbReference type="PANTHER" id="PTHR47637:SF1">
    <property type="entry name" value="CHAPERONE SURA"/>
    <property type="match status" value="1"/>
</dbReference>
<dbReference type="InterPro" id="IPR027304">
    <property type="entry name" value="Trigger_fact/SurA_dom_sf"/>
</dbReference>
<dbReference type="SUPFAM" id="SSF54534">
    <property type="entry name" value="FKBP-like"/>
    <property type="match status" value="2"/>
</dbReference>
<proteinExistence type="predicted"/>
<dbReference type="PROSITE" id="PS50198">
    <property type="entry name" value="PPIC_PPIASE_2"/>
    <property type="match status" value="2"/>
</dbReference>
<dbReference type="InterPro" id="IPR023058">
    <property type="entry name" value="PPIase_PpiC_CS"/>
</dbReference>
<keyword evidence="3" id="KW-0413">Isomerase</keyword>
<dbReference type="InterPro" id="IPR050280">
    <property type="entry name" value="OMP_Chaperone_SurA"/>
</dbReference>
<dbReference type="EMBL" id="SPNC01000069">
    <property type="protein sequence ID" value="TFH95041.1"/>
    <property type="molecule type" value="Genomic_DNA"/>
</dbReference>
<dbReference type="Gene3D" id="3.10.50.40">
    <property type="match status" value="2"/>
</dbReference>
<evidence type="ECO:0000313" key="3">
    <source>
        <dbReference type="EMBL" id="TFH95041.1"/>
    </source>
</evidence>
<organism evidence="3 4">
    <name type="scientific">Porphyromonas levii</name>
    <dbReference type="NCBI Taxonomy" id="28114"/>
    <lineage>
        <taxon>Bacteria</taxon>
        <taxon>Pseudomonadati</taxon>
        <taxon>Bacteroidota</taxon>
        <taxon>Bacteroidia</taxon>
        <taxon>Bacteroidales</taxon>
        <taxon>Porphyromonadaceae</taxon>
        <taxon>Porphyromonas</taxon>
    </lineage>
</organism>
<dbReference type="GO" id="GO:0003755">
    <property type="term" value="F:peptidyl-prolyl cis-trans isomerase activity"/>
    <property type="evidence" value="ECO:0007669"/>
    <property type="project" value="InterPro"/>
</dbReference>
<dbReference type="PROSITE" id="PS01096">
    <property type="entry name" value="PPIC_PPIASE_1"/>
    <property type="match status" value="1"/>
</dbReference>
<feature type="domain" description="PpiC" evidence="2">
    <location>
        <begin position="284"/>
        <end position="384"/>
    </location>
</feature>
<dbReference type="GeneID" id="66797187"/>
<accession>A0A4Y8WPK5</accession>
<keyword evidence="1" id="KW-0732">Signal</keyword>
<evidence type="ECO:0000259" key="2">
    <source>
        <dbReference type="PROSITE" id="PS50198"/>
    </source>
</evidence>
<dbReference type="STRING" id="1122973.GCA_000379925_00771"/>
<sequence length="463" mass="52576">MKNKLILGIIAVAILLGLGSPEASAQTKNRSGVIDEVAWIVGDEAILLSDIERQRLYYESMGQHFEGDARCLIPEQMAIQKLFLNQAQIDSIYPNEAMVNQAVNQWIEMVTNELGSREKVEEYLGLNMAQIRADRRKVVSEESVVMQMRQKLVGDIQVAPSEVNRFYDTVNKDSLPFMPQTVEVQIVTQLPNVPLSEVDRVKQQLIEYTEKVNKGEMSFETLARIYSEDSNTALKGGEIGFVGRSELEPEFANVAFGLQNKDKVSRIVKTAKGYHIMQLIDKRGDQVNVRHIMLRPKVANDDLIATTSRMDSIAHLISVDSLPFDVAARMYSYDEDTRLGNGQMVNTNEQSQYYGTSRFTMEDLPQEVSAQIAKLQEGEVSQPFTMLDKNKNTVVALVLLKRRAPGHRANVVDDYQIIKNIVLQKKQNDTLNEWIQKKQKTTYVSISPEYRQCKFQYPGWLAE</sequence>
<dbReference type="Proteomes" id="UP000297225">
    <property type="component" value="Unassembled WGS sequence"/>
</dbReference>
<dbReference type="RefSeq" id="WP_018358024.1">
    <property type="nucleotide sequence ID" value="NZ_CP197400.1"/>
</dbReference>
<reference evidence="3 4" key="1">
    <citation type="submission" date="2019-03" db="EMBL/GenBank/DDBJ databases">
        <title>Porphyromonas levii Isolated from the Uterus of Dairy Cows.</title>
        <authorList>
            <person name="Francis A.M."/>
        </authorList>
    </citation>
    <scope>NUCLEOTIDE SEQUENCE [LARGE SCALE GENOMIC DNA]</scope>
    <source>
        <strain evidence="3 4">AF5678</strain>
    </source>
</reference>
<dbReference type="InterPro" id="IPR000297">
    <property type="entry name" value="PPIase_PpiC"/>
</dbReference>
<gene>
    <name evidence="3" type="ORF">E4P47_05400</name>
</gene>
<dbReference type="Gene3D" id="1.10.4030.10">
    <property type="entry name" value="Porin chaperone SurA, peptide-binding domain"/>
    <property type="match status" value="1"/>
</dbReference>
<dbReference type="Pfam" id="PF00639">
    <property type="entry name" value="Rotamase"/>
    <property type="match status" value="2"/>
</dbReference>
<dbReference type="SUPFAM" id="SSF109998">
    <property type="entry name" value="Triger factor/SurA peptide-binding domain-like"/>
    <property type="match status" value="1"/>
</dbReference>
<evidence type="ECO:0000256" key="1">
    <source>
        <dbReference type="ARBA" id="ARBA00022729"/>
    </source>
</evidence>
<keyword evidence="4" id="KW-1185">Reference proteome</keyword>
<dbReference type="PANTHER" id="PTHR47637">
    <property type="entry name" value="CHAPERONE SURA"/>
    <property type="match status" value="1"/>
</dbReference>
<protein>
    <submittedName>
        <fullName evidence="3">Peptidylprolyl isomerase</fullName>
    </submittedName>
</protein>
<comment type="caution">
    <text evidence="3">The sequence shown here is derived from an EMBL/GenBank/DDBJ whole genome shotgun (WGS) entry which is preliminary data.</text>
</comment>
<dbReference type="InterPro" id="IPR046357">
    <property type="entry name" value="PPIase_dom_sf"/>
</dbReference>
<name>A0A4Y8WPK5_9PORP</name>
<feature type="domain" description="PpiC" evidence="2">
    <location>
        <begin position="178"/>
        <end position="281"/>
    </location>
</feature>
<dbReference type="AlphaFoldDB" id="A0A4Y8WPK5"/>
<dbReference type="OrthoDB" id="14196at2"/>
<evidence type="ECO:0000313" key="4">
    <source>
        <dbReference type="Proteomes" id="UP000297225"/>
    </source>
</evidence>